<sequence>LSNCQPMNKEAVSDNIEGVKLDECVKESDISGDEKNQEKMEDVNKGIGSCDWGDLLDTEELNGLFGNVYVCSFLFEQLWGIFIGNAEVMNWAEEVDIYRENIETRDWADLVDRDSFHELEENHNEDLKNSMENENTLKIEKLPNDPPFCVIILNLLHTDKAQVAEFFRGLEIINFHFMCYGDTGIAYSCIVEFADFKSMEEALSMNGKVSILFIRFYGRQIRVEIPHCRTDALRRRRSIACFFFSLDKYEFAVSFIFIHSIYSILNYFNLFRYKALVSRLDTSSSADRYHDGRNYRNFAQRQRNYNERGVYHSDTSRRPAEGLSKSSSNLGNVPLNNNRYLYGRNHSASRQMPTNGCRRDEFRRRPESVDGSFQRNATLENGGRNGYIPCNETIPVTKWKRESDEMFCKLATNDTPRSYQTIFGEAKPVDTAAREREIEERLSAESVSRRHSSCSYASSVSVSARNAANRLAEKNNLIIKKNPTPTEEEGMDILKQPLIRGQFKLLAREKPPTEVPVEDQNQLPTTTTCEFVVLVVLSLIFIILVPSDAHQSQGSVEAVVEQLSSVQVGTSAVRLPKPRRSGYTRYQIRRGVESVEQSRPEMQNNRDSSERSEKSPSDFNAQAVSKRPNDIHQRPPRHGGKVLPQQPTIRVRDRVDSDVRESEQKPTVPISAPCRQRDWHRATGGSATDDLRIGYWQVVNEVERNVRKDDRYHGSDRKFDSRINSRLHYPDQQSATVTTASYHSANNLAQPGMIFDRGTKGRNERHSQLSSGRADGNYPVVDRRQRGQEWVHRNSNRQYGRSEACQHNLPDIDERAQLHSFGKNRSDEPTSHVRSYKNLVWHNSNRTAGERLYSLNLQKWGNADIRNIMEVRSSETVQKRIAEPKSLASGSAFVTKPKTDHNDKASCNFSSRDAELPQSRSTVAVEEKEQKNNCREGEIQQNPNRRNTNAARGRRRNRATSNAYLNENKFTILQNVKSE</sequence>
<feature type="region of interest" description="Disordered" evidence="1">
    <location>
        <begin position="577"/>
        <end position="668"/>
    </location>
</feature>
<evidence type="ECO:0000313" key="3">
    <source>
        <dbReference type="Proteomes" id="UP000054783"/>
    </source>
</evidence>
<dbReference type="OrthoDB" id="1748655at2759"/>
<feature type="compositionally biased region" description="Low complexity" evidence="1">
    <location>
        <begin position="942"/>
        <end position="951"/>
    </location>
</feature>
<feature type="compositionally biased region" description="Basic and acidic residues" evidence="1">
    <location>
        <begin position="925"/>
        <end position="938"/>
    </location>
</feature>
<protein>
    <submittedName>
        <fullName evidence="2">Uncharacterized protein</fullName>
    </submittedName>
</protein>
<dbReference type="Gene3D" id="3.30.70.330">
    <property type="match status" value="1"/>
</dbReference>
<feature type="region of interest" description="Disordered" evidence="1">
    <location>
        <begin position="908"/>
        <end position="960"/>
    </location>
</feature>
<feature type="region of interest" description="Disordered" evidence="1">
    <location>
        <begin position="756"/>
        <end position="786"/>
    </location>
</feature>
<accession>A0A0V1AG20</accession>
<dbReference type="InterPro" id="IPR035979">
    <property type="entry name" value="RBD_domain_sf"/>
</dbReference>
<dbReference type="SUPFAM" id="SSF54928">
    <property type="entry name" value="RNA-binding domain, RBD"/>
    <property type="match status" value="1"/>
</dbReference>
<reference evidence="2 3" key="1">
    <citation type="submission" date="2015-01" db="EMBL/GenBank/DDBJ databases">
        <title>Evolution of Trichinella species and genotypes.</title>
        <authorList>
            <person name="Korhonen P.K."/>
            <person name="Edoardo P."/>
            <person name="Giuseppe L.R."/>
            <person name="Gasser R.B."/>
        </authorList>
    </citation>
    <scope>NUCLEOTIDE SEQUENCE [LARGE SCALE GENOMIC DNA]</scope>
    <source>
        <strain evidence="2">ISS2496</strain>
    </source>
</reference>
<comment type="caution">
    <text evidence="2">The sequence shown here is derived from an EMBL/GenBank/DDBJ whole genome shotgun (WGS) entry which is preliminary data.</text>
</comment>
<evidence type="ECO:0000256" key="1">
    <source>
        <dbReference type="SAM" id="MobiDB-lite"/>
    </source>
</evidence>
<evidence type="ECO:0000313" key="2">
    <source>
        <dbReference type="EMBL" id="KRY23308.1"/>
    </source>
</evidence>
<feature type="non-terminal residue" evidence="2">
    <location>
        <position position="1"/>
    </location>
</feature>
<organism evidence="2 3">
    <name type="scientific">Trichinella patagoniensis</name>
    <dbReference type="NCBI Taxonomy" id="990121"/>
    <lineage>
        <taxon>Eukaryota</taxon>
        <taxon>Metazoa</taxon>
        <taxon>Ecdysozoa</taxon>
        <taxon>Nematoda</taxon>
        <taxon>Enoplea</taxon>
        <taxon>Dorylaimia</taxon>
        <taxon>Trichinellida</taxon>
        <taxon>Trichinellidae</taxon>
        <taxon>Trichinella</taxon>
    </lineage>
</organism>
<dbReference type="EMBL" id="JYDQ01000004">
    <property type="protein sequence ID" value="KRY23308.1"/>
    <property type="molecule type" value="Genomic_DNA"/>
</dbReference>
<dbReference type="Proteomes" id="UP000054783">
    <property type="component" value="Unassembled WGS sequence"/>
</dbReference>
<feature type="compositionally biased region" description="Basic and acidic residues" evidence="1">
    <location>
        <begin position="306"/>
        <end position="320"/>
    </location>
</feature>
<name>A0A0V1AG20_9BILA</name>
<dbReference type="InterPro" id="IPR012677">
    <property type="entry name" value="Nucleotide-bd_a/b_plait_sf"/>
</dbReference>
<gene>
    <name evidence="2" type="ORF">T12_9374</name>
</gene>
<feature type="compositionally biased region" description="Basic and acidic residues" evidence="1">
    <location>
        <begin position="757"/>
        <end position="767"/>
    </location>
</feature>
<dbReference type="AlphaFoldDB" id="A0A0V1AG20"/>
<dbReference type="STRING" id="990121.A0A0V1AG20"/>
<feature type="compositionally biased region" description="Basic and acidic residues" evidence="1">
    <location>
        <begin position="650"/>
        <end position="664"/>
    </location>
</feature>
<feature type="compositionally biased region" description="Basic and acidic residues" evidence="1">
    <location>
        <begin position="607"/>
        <end position="616"/>
    </location>
</feature>
<dbReference type="GO" id="GO:0003676">
    <property type="term" value="F:nucleic acid binding"/>
    <property type="evidence" value="ECO:0007669"/>
    <property type="project" value="InterPro"/>
</dbReference>
<feature type="region of interest" description="Disordered" evidence="1">
    <location>
        <begin position="306"/>
        <end position="332"/>
    </location>
</feature>
<keyword evidence="3" id="KW-1185">Reference proteome</keyword>
<proteinExistence type="predicted"/>
<feature type="compositionally biased region" description="Basic and acidic residues" evidence="1">
    <location>
        <begin position="590"/>
        <end position="599"/>
    </location>
</feature>